<dbReference type="InterPro" id="IPR006224">
    <property type="entry name" value="PsdUridine_synth_RluA-like_CS"/>
</dbReference>
<evidence type="ECO:0000256" key="3">
    <source>
        <dbReference type="ARBA" id="ARBA00033164"/>
    </source>
</evidence>
<evidence type="ECO:0000313" key="6">
    <source>
        <dbReference type="Proteomes" id="UP000186040"/>
    </source>
</evidence>
<proteinExistence type="predicted"/>
<dbReference type="PROSITE" id="PS01129">
    <property type="entry name" value="PSI_RLU"/>
    <property type="match status" value="1"/>
</dbReference>
<dbReference type="EMBL" id="MKQR01000009">
    <property type="protein sequence ID" value="OLR93942.1"/>
    <property type="molecule type" value="Genomic_DNA"/>
</dbReference>
<evidence type="ECO:0000313" key="5">
    <source>
        <dbReference type="EMBL" id="OLR93942.1"/>
    </source>
</evidence>
<dbReference type="GO" id="GO:0009982">
    <property type="term" value="F:pseudouridine synthase activity"/>
    <property type="evidence" value="ECO:0007669"/>
    <property type="project" value="InterPro"/>
</dbReference>
<comment type="caution">
    <text evidence="5">The sequence shown here is derived from an EMBL/GenBank/DDBJ whole genome shotgun (WGS) entry which is preliminary data.</text>
</comment>
<dbReference type="PANTHER" id="PTHR21600">
    <property type="entry name" value="MITOCHONDRIAL RNA PSEUDOURIDINE SYNTHASE"/>
    <property type="match status" value="1"/>
</dbReference>
<dbReference type="GO" id="GO:0003723">
    <property type="term" value="F:RNA binding"/>
    <property type="evidence" value="ECO:0007669"/>
    <property type="project" value="InterPro"/>
</dbReference>
<evidence type="ECO:0000259" key="4">
    <source>
        <dbReference type="Pfam" id="PF00849"/>
    </source>
</evidence>
<dbReference type="PANTHER" id="PTHR21600:SF84">
    <property type="entry name" value="PSEUDOURIDINE SYNTHASE RSUA_RLUA-LIKE DOMAIN-CONTAINING PROTEIN"/>
    <property type="match status" value="1"/>
</dbReference>
<protein>
    <recommendedName>
        <fullName evidence="2">RNA pseudouridylate synthase</fullName>
    </recommendedName>
    <alternativeName>
        <fullName evidence="3">RNA-uridine isomerase</fullName>
    </alternativeName>
</protein>
<dbReference type="GO" id="GO:0000455">
    <property type="term" value="P:enzyme-directed rRNA pseudouridine synthesis"/>
    <property type="evidence" value="ECO:0007669"/>
    <property type="project" value="TreeGrafter"/>
</dbReference>
<dbReference type="InterPro" id="IPR020103">
    <property type="entry name" value="PsdUridine_synth_cat_dom_sf"/>
</dbReference>
<dbReference type="GO" id="GO:0140098">
    <property type="term" value="F:catalytic activity, acting on RNA"/>
    <property type="evidence" value="ECO:0007669"/>
    <property type="project" value="UniProtKB-ARBA"/>
</dbReference>
<dbReference type="OrthoDB" id="9807829at2"/>
<dbReference type="STRING" id="1193682.BJP25_16315"/>
<dbReference type="AlphaFoldDB" id="A0A1Q9LPI4"/>
<dbReference type="Pfam" id="PF00849">
    <property type="entry name" value="PseudoU_synth_2"/>
    <property type="match status" value="1"/>
</dbReference>
<sequence>MGRRKLRSPLPQRHGLDAARLRLPDEGSWATVRDHLVERLPRVDPGRIDQMLVEGRVVTQEGPVSPADPFVPGLFVWFHRDLPVEVPVPFEVSVVHQDDEVVVVDKPHFLASIPRGRHVVETALVRVRRQLGIPELSPAHRLDRVTAGLLLFVVRRELRGRYQTLFRDRRVFKEYAAVAPVDGGLVLPRVVRSRIEKERGVIQAAEVAGEPNAESRVELVGVRGGRGLYRLTPATGRTHQLRLHMASLGVPIVNDDFYPVLREQALDDFSRPLQLLARVLEFRDPVSGVERRFESGLGLAEWGPLGALR</sequence>
<evidence type="ECO:0000256" key="1">
    <source>
        <dbReference type="ARBA" id="ARBA00000073"/>
    </source>
</evidence>
<dbReference type="InterPro" id="IPR050188">
    <property type="entry name" value="RluA_PseudoU_synthase"/>
</dbReference>
<dbReference type="Gene3D" id="3.30.2350.10">
    <property type="entry name" value="Pseudouridine synthase"/>
    <property type="match status" value="1"/>
</dbReference>
<dbReference type="Proteomes" id="UP000186040">
    <property type="component" value="Unassembled WGS sequence"/>
</dbReference>
<evidence type="ECO:0000256" key="2">
    <source>
        <dbReference type="ARBA" id="ARBA00031870"/>
    </source>
</evidence>
<dbReference type="InterPro" id="IPR006145">
    <property type="entry name" value="PsdUridine_synth_RsuA/RluA"/>
</dbReference>
<comment type="catalytic activity">
    <reaction evidence="1">
        <text>a uridine in RNA = a pseudouridine in RNA</text>
        <dbReference type="Rhea" id="RHEA:48348"/>
        <dbReference type="Rhea" id="RHEA-COMP:12068"/>
        <dbReference type="Rhea" id="RHEA-COMP:12069"/>
        <dbReference type="ChEBI" id="CHEBI:65314"/>
        <dbReference type="ChEBI" id="CHEBI:65315"/>
    </reaction>
</comment>
<dbReference type="SUPFAM" id="SSF55120">
    <property type="entry name" value="Pseudouridine synthase"/>
    <property type="match status" value="1"/>
</dbReference>
<gene>
    <name evidence="5" type="ORF">BJP25_16315</name>
</gene>
<feature type="domain" description="Pseudouridine synthase RsuA/RluA-like" evidence="4">
    <location>
        <begin position="101"/>
        <end position="247"/>
    </location>
</feature>
<name>A0A1Q9LPI4_9PSEU</name>
<organism evidence="5 6">
    <name type="scientific">Actinokineospora bangkokensis</name>
    <dbReference type="NCBI Taxonomy" id="1193682"/>
    <lineage>
        <taxon>Bacteria</taxon>
        <taxon>Bacillati</taxon>
        <taxon>Actinomycetota</taxon>
        <taxon>Actinomycetes</taxon>
        <taxon>Pseudonocardiales</taxon>
        <taxon>Pseudonocardiaceae</taxon>
        <taxon>Actinokineospora</taxon>
    </lineage>
</organism>
<accession>A0A1Q9LPI4</accession>
<reference evidence="5 6" key="1">
    <citation type="submission" date="2016-10" db="EMBL/GenBank/DDBJ databases">
        <title>The Draft Genome Sequence of Actinokineospora bangkokensis 44EHWT reveals the biosynthetic pathway of antifungal compounds Thailandins with unusual extender unit butylmalonyl-CoA.</title>
        <authorList>
            <person name="Greule A."/>
            <person name="Intra B."/>
            <person name="Flemming S."/>
            <person name="Rommel M.G."/>
            <person name="Panbangred W."/>
            <person name="Bechthold A."/>
        </authorList>
    </citation>
    <scope>NUCLEOTIDE SEQUENCE [LARGE SCALE GENOMIC DNA]</scope>
    <source>
        <strain evidence="5 6">44EHW</strain>
    </source>
</reference>
<keyword evidence="6" id="KW-1185">Reference proteome</keyword>